<dbReference type="KEGG" id="tva:4771136"/>
<gene>
    <name evidence="2" type="ORF">TVAG_444460</name>
</gene>
<proteinExistence type="predicted"/>
<organism evidence="2 3">
    <name type="scientific">Trichomonas vaginalis (strain ATCC PRA-98 / G3)</name>
    <dbReference type="NCBI Taxonomy" id="412133"/>
    <lineage>
        <taxon>Eukaryota</taxon>
        <taxon>Metamonada</taxon>
        <taxon>Parabasalia</taxon>
        <taxon>Trichomonadida</taxon>
        <taxon>Trichomonadidae</taxon>
        <taxon>Trichomonas</taxon>
    </lineage>
</organism>
<reference evidence="2" key="1">
    <citation type="submission" date="2006-10" db="EMBL/GenBank/DDBJ databases">
        <authorList>
            <person name="Amadeo P."/>
            <person name="Zhao Q."/>
            <person name="Wortman J."/>
            <person name="Fraser-Liggett C."/>
            <person name="Carlton J."/>
        </authorList>
    </citation>
    <scope>NUCLEOTIDE SEQUENCE</scope>
    <source>
        <strain evidence="2">G3</strain>
    </source>
</reference>
<dbReference type="VEuPathDB" id="TrichDB:TVAG_444460"/>
<dbReference type="PANTHER" id="PTHR47978">
    <property type="match status" value="1"/>
</dbReference>
<evidence type="ECO:0000313" key="2">
    <source>
        <dbReference type="EMBL" id="EAY13162.1"/>
    </source>
</evidence>
<protein>
    <recommendedName>
        <fullName evidence="4">Small GTP-binding protein</fullName>
    </recommendedName>
</protein>
<dbReference type="GO" id="GO:0003924">
    <property type="term" value="F:GTPase activity"/>
    <property type="evidence" value="ECO:0000318"/>
    <property type="project" value="GO_Central"/>
</dbReference>
<keyword evidence="1" id="KW-0547">Nucleotide-binding</keyword>
<evidence type="ECO:0000313" key="3">
    <source>
        <dbReference type="Proteomes" id="UP000001542"/>
    </source>
</evidence>
<evidence type="ECO:0008006" key="4">
    <source>
        <dbReference type="Google" id="ProtNLM"/>
    </source>
</evidence>
<reference evidence="2" key="2">
    <citation type="journal article" date="2007" name="Science">
        <title>Draft genome sequence of the sexually transmitted pathogen Trichomonas vaginalis.</title>
        <authorList>
            <person name="Carlton J.M."/>
            <person name="Hirt R.P."/>
            <person name="Silva J.C."/>
            <person name="Delcher A.L."/>
            <person name="Schatz M."/>
            <person name="Zhao Q."/>
            <person name="Wortman J.R."/>
            <person name="Bidwell S.L."/>
            <person name="Alsmark U.C.M."/>
            <person name="Besteiro S."/>
            <person name="Sicheritz-Ponten T."/>
            <person name="Noel C.J."/>
            <person name="Dacks J.B."/>
            <person name="Foster P.G."/>
            <person name="Simillion C."/>
            <person name="Van de Peer Y."/>
            <person name="Miranda-Saavedra D."/>
            <person name="Barton G.J."/>
            <person name="Westrop G.D."/>
            <person name="Mueller S."/>
            <person name="Dessi D."/>
            <person name="Fiori P.L."/>
            <person name="Ren Q."/>
            <person name="Paulsen I."/>
            <person name="Zhang H."/>
            <person name="Bastida-Corcuera F.D."/>
            <person name="Simoes-Barbosa A."/>
            <person name="Brown M.T."/>
            <person name="Hayes R.D."/>
            <person name="Mukherjee M."/>
            <person name="Okumura C.Y."/>
            <person name="Schneider R."/>
            <person name="Smith A.J."/>
            <person name="Vanacova S."/>
            <person name="Villalvazo M."/>
            <person name="Haas B.J."/>
            <person name="Pertea M."/>
            <person name="Feldblyum T.V."/>
            <person name="Utterback T.R."/>
            <person name="Shu C.L."/>
            <person name="Osoegawa K."/>
            <person name="de Jong P.J."/>
            <person name="Hrdy I."/>
            <person name="Horvathova L."/>
            <person name="Zubacova Z."/>
            <person name="Dolezal P."/>
            <person name="Malik S.B."/>
            <person name="Logsdon J.M. Jr."/>
            <person name="Henze K."/>
            <person name="Gupta A."/>
            <person name="Wang C.C."/>
            <person name="Dunne R.L."/>
            <person name="Upcroft J.A."/>
            <person name="Upcroft P."/>
            <person name="White O."/>
            <person name="Salzberg S.L."/>
            <person name="Tang P."/>
            <person name="Chiu C.-H."/>
            <person name="Lee Y.-S."/>
            <person name="Embley T.M."/>
            <person name="Coombs G.H."/>
            <person name="Mottram J.C."/>
            <person name="Tachezy J."/>
            <person name="Fraser-Liggett C.M."/>
            <person name="Johnson P.J."/>
        </authorList>
    </citation>
    <scope>NUCLEOTIDE SEQUENCE [LARGE SCALE GENOMIC DNA]</scope>
    <source>
        <strain evidence="2">G3</strain>
    </source>
</reference>
<dbReference type="STRING" id="5722.A2E2I7"/>
<name>A2E2I7_TRIV3</name>
<dbReference type="GO" id="GO:0005768">
    <property type="term" value="C:endosome"/>
    <property type="evidence" value="ECO:0000318"/>
    <property type="project" value="GO_Central"/>
</dbReference>
<dbReference type="EMBL" id="DS113290">
    <property type="protein sequence ID" value="EAY13162.1"/>
    <property type="molecule type" value="Genomic_DNA"/>
</dbReference>
<dbReference type="Proteomes" id="UP000001542">
    <property type="component" value="Unassembled WGS sequence"/>
</dbReference>
<dbReference type="GO" id="GO:0005794">
    <property type="term" value="C:Golgi apparatus"/>
    <property type="evidence" value="ECO:0000318"/>
    <property type="project" value="GO_Central"/>
</dbReference>
<dbReference type="RefSeq" id="XP_001325385.1">
    <property type="nucleotide sequence ID" value="XM_001325350.1"/>
</dbReference>
<dbReference type="InterPro" id="IPR001806">
    <property type="entry name" value="Small_GTPase"/>
</dbReference>
<keyword evidence="3" id="KW-1185">Reference proteome</keyword>
<accession>A2E2I7</accession>
<dbReference type="InterPro" id="IPR027417">
    <property type="entry name" value="P-loop_NTPase"/>
</dbReference>
<dbReference type="AlphaFoldDB" id="A2E2I7"/>
<dbReference type="SMR" id="A2E2I7"/>
<dbReference type="PRINTS" id="PR00449">
    <property type="entry name" value="RASTRNSFRMNG"/>
</dbReference>
<dbReference type="Gene3D" id="3.40.50.300">
    <property type="entry name" value="P-loop containing nucleotide triphosphate hydrolases"/>
    <property type="match status" value="1"/>
</dbReference>
<dbReference type="Pfam" id="PF00071">
    <property type="entry name" value="Ras"/>
    <property type="match status" value="1"/>
</dbReference>
<dbReference type="SUPFAM" id="SSF52540">
    <property type="entry name" value="P-loop containing nucleoside triphosphate hydrolases"/>
    <property type="match status" value="1"/>
</dbReference>
<dbReference type="GO" id="GO:0005525">
    <property type="term" value="F:GTP binding"/>
    <property type="evidence" value="ECO:0000318"/>
    <property type="project" value="GO_Central"/>
</dbReference>
<sequence length="190" mass="21666">MAQTVYIAVVGDHEVGKTQLLNMYINERCDESYNPSVGISMAEVTVEPNTKTFNMKIIEIDTLESILNNNELMNKITGYIIIFDYTNPATIDSLGKYISFCGDKHIVFFGNKIDRCPDYEKIERYLLKTYDRMNVFSGSILRNLNVNEVFESLLSSLDDSHKFSAVNTSREAAVEYQKEVPKQSKCCLLI</sequence>
<dbReference type="InParanoid" id="A2E2I7"/>
<dbReference type="VEuPathDB" id="TrichDB:TVAGG3_0306250"/>
<evidence type="ECO:0000256" key="1">
    <source>
        <dbReference type="ARBA" id="ARBA00022741"/>
    </source>
</evidence>